<dbReference type="STRING" id="1385984.GCA_000702565_01476"/>
<evidence type="ECO:0000313" key="3">
    <source>
        <dbReference type="Proteomes" id="UP000016464"/>
    </source>
</evidence>
<name>U1LX13_9BACL</name>
<dbReference type="EMBL" id="ATCL01000020">
    <property type="protein sequence ID" value="ERG66787.1"/>
    <property type="molecule type" value="Genomic_DNA"/>
</dbReference>
<protein>
    <recommendedName>
        <fullName evidence="1">Methyltransferase type 11 domain-containing protein</fullName>
    </recommendedName>
</protein>
<dbReference type="eggNOG" id="COG2226">
    <property type="taxonomic scope" value="Bacteria"/>
</dbReference>
<keyword evidence="3" id="KW-1185">Reference proteome</keyword>
<sequence length="253" mass="29319">MRLNKQTETNKTAWEYRAYEFWQKRDGTPAEKANELLKDPRASLKKHRDYFHDVEGLNVANLCGSNGRKAVPLSLMGANVTIFDVSEENRRYALELAACAQTRIDYVLGDVYDLDVIKYEGRFDLLYLEGGILHYFDDLNRLCTILNSILKPGGTMILSDYHPLRRCIGPESTFMPVYFDNGLHEENIAFKSFFDENEQQDFPDVLLTHHTLSDIMNSVIIAGFQIRRFDEHRGWNDENMPWEFTMVATKNMG</sequence>
<dbReference type="Proteomes" id="UP000016464">
    <property type="component" value="Unassembled WGS sequence"/>
</dbReference>
<dbReference type="SUPFAM" id="SSF53335">
    <property type="entry name" value="S-adenosyl-L-methionine-dependent methyltransferases"/>
    <property type="match status" value="1"/>
</dbReference>
<proteinExistence type="predicted"/>
<organism evidence="2 3">
    <name type="scientific">Exiguobacterium chiriqhucha RW-2</name>
    <dbReference type="NCBI Taxonomy" id="1345023"/>
    <lineage>
        <taxon>Bacteria</taxon>
        <taxon>Bacillati</taxon>
        <taxon>Bacillota</taxon>
        <taxon>Bacilli</taxon>
        <taxon>Bacillales</taxon>
        <taxon>Bacillales Family XII. Incertae Sedis</taxon>
        <taxon>Exiguobacterium</taxon>
    </lineage>
</organism>
<feature type="domain" description="Methyltransferase type 11" evidence="1">
    <location>
        <begin position="63"/>
        <end position="158"/>
    </location>
</feature>
<gene>
    <name evidence="2" type="ORF">M467_05785</name>
</gene>
<evidence type="ECO:0000313" key="2">
    <source>
        <dbReference type="EMBL" id="ERG66787.1"/>
    </source>
</evidence>
<comment type="caution">
    <text evidence="2">The sequence shown here is derived from an EMBL/GenBank/DDBJ whole genome shotgun (WGS) entry which is preliminary data.</text>
</comment>
<dbReference type="InterPro" id="IPR013216">
    <property type="entry name" value="Methyltransf_11"/>
</dbReference>
<reference evidence="2 3" key="1">
    <citation type="journal article" date="2013" name="Genome Announc.">
        <title>Draft Genome Sequence of Exiguobacterium pavilionensis Strain RW-2, with Wide Thermal, Salinity, and pH Tolerance, Isolated from Modern Freshwater Microbialites.</title>
        <authorList>
            <person name="White R.A.III."/>
            <person name="Grassa C.J."/>
            <person name="Suttle C.A."/>
        </authorList>
    </citation>
    <scope>NUCLEOTIDE SEQUENCE [LARGE SCALE GENOMIC DNA]</scope>
    <source>
        <strain evidence="2 3">RW-2</strain>
    </source>
</reference>
<dbReference type="Gene3D" id="3.40.50.150">
    <property type="entry name" value="Vaccinia Virus protein VP39"/>
    <property type="match status" value="1"/>
</dbReference>
<dbReference type="CDD" id="cd02440">
    <property type="entry name" value="AdoMet_MTases"/>
    <property type="match status" value="1"/>
</dbReference>
<dbReference type="GO" id="GO:0008757">
    <property type="term" value="F:S-adenosylmethionine-dependent methyltransferase activity"/>
    <property type="evidence" value="ECO:0007669"/>
    <property type="project" value="InterPro"/>
</dbReference>
<dbReference type="InterPro" id="IPR029063">
    <property type="entry name" value="SAM-dependent_MTases_sf"/>
</dbReference>
<evidence type="ECO:0000259" key="1">
    <source>
        <dbReference type="Pfam" id="PF08241"/>
    </source>
</evidence>
<dbReference type="Pfam" id="PF08241">
    <property type="entry name" value="Methyltransf_11"/>
    <property type="match status" value="1"/>
</dbReference>
<dbReference type="PATRIC" id="fig|1345023.5.peg.2257"/>
<dbReference type="AlphaFoldDB" id="U1LX13"/>
<accession>U1LX13</accession>